<comment type="caution">
    <text evidence="5">The sequence shown here is derived from an EMBL/GenBank/DDBJ whole genome shotgun (WGS) entry which is preliminary data.</text>
</comment>
<dbReference type="InterPro" id="IPR000873">
    <property type="entry name" value="AMP-dep_synth/lig_dom"/>
</dbReference>
<keyword evidence="6" id="KW-1185">Reference proteome</keyword>
<dbReference type="PROSITE" id="PS50075">
    <property type="entry name" value="CARRIER"/>
    <property type="match status" value="1"/>
</dbReference>
<evidence type="ECO:0000256" key="1">
    <source>
        <dbReference type="ARBA" id="ARBA00001957"/>
    </source>
</evidence>
<evidence type="ECO:0000313" key="5">
    <source>
        <dbReference type="EMBL" id="MBF6229085.1"/>
    </source>
</evidence>
<dbReference type="PROSITE" id="PS00012">
    <property type="entry name" value="PHOSPHOPANTETHEINE"/>
    <property type="match status" value="1"/>
</dbReference>
<keyword evidence="3" id="KW-0597">Phosphoprotein</keyword>
<feature type="non-terminal residue" evidence="5">
    <location>
        <position position="1589"/>
    </location>
</feature>
<dbReference type="PANTHER" id="PTHR45527">
    <property type="entry name" value="NONRIBOSOMAL PEPTIDE SYNTHETASE"/>
    <property type="match status" value="1"/>
</dbReference>
<dbReference type="Pfam" id="PF00668">
    <property type="entry name" value="Condensation"/>
    <property type="match status" value="1"/>
</dbReference>
<evidence type="ECO:0000256" key="2">
    <source>
        <dbReference type="ARBA" id="ARBA00022450"/>
    </source>
</evidence>
<dbReference type="InterPro" id="IPR023213">
    <property type="entry name" value="CAT-like_dom_sf"/>
</dbReference>
<dbReference type="SUPFAM" id="SSF56801">
    <property type="entry name" value="Acetyl-CoA synthetase-like"/>
    <property type="match status" value="2"/>
</dbReference>
<dbReference type="InterPro" id="IPR045851">
    <property type="entry name" value="AMP-bd_C_sf"/>
</dbReference>
<dbReference type="RefSeq" id="WP_195035950.1">
    <property type="nucleotide sequence ID" value="NZ_JADLRE010000030.1"/>
</dbReference>
<dbReference type="Pfam" id="PF00550">
    <property type="entry name" value="PP-binding"/>
    <property type="match status" value="1"/>
</dbReference>
<dbReference type="SUPFAM" id="SSF52777">
    <property type="entry name" value="CoA-dependent acyltransferases"/>
    <property type="match status" value="2"/>
</dbReference>
<dbReference type="Gene3D" id="3.30.559.30">
    <property type="entry name" value="Nonribosomal peptide synthetase, condensation domain"/>
    <property type="match status" value="1"/>
</dbReference>
<protein>
    <submittedName>
        <fullName evidence="5">Amino acid adenylation domain-containing protein</fullName>
    </submittedName>
</protein>
<accession>A0ABS0CGT4</accession>
<evidence type="ECO:0000256" key="3">
    <source>
        <dbReference type="ARBA" id="ARBA00022553"/>
    </source>
</evidence>
<proteinExistence type="predicted"/>
<dbReference type="NCBIfam" id="TIGR01733">
    <property type="entry name" value="AA-adenyl-dom"/>
    <property type="match status" value="2"/>
</dbReference>
<dbReference type="Gene3D" id="3.30.559.10">
    <property type="entry name" value="Chloramphenicol acetyltransferase-like domain"/>
    <property type="match status" value="1"/>
</dbReference>
<dbReference type="Gene3D" id="2.30.38.10">
    <property type="entry name" value="Luciferase, Domain 3"/>
    <property type="match status" value="1"/>
</dbReference>
<organism evidence="5 6">
    <name type="scientific">Nocardia abscessus</name>
    <dbReference type="NCBI Taxonomy" id="120957"/>
    <lineage>
        <taxon>Bacteria</taxon>
        <taxon>Bacillati</taxon>
        <taxon>Actinomycetota</taxon>
        <taxon>Actinomycetes</taxon>
        <taxon>Mycobacteriales</taxon>
        <taxon>Nocardiaceae</taxon>
        <taxon>Nocardia</taxon>
    </lineage>
</organism>
<sequence>METARRSARGSRRRRSGSPLFAQLLTAAVESAATEVAIRFNPTGEPSDDRELTYAELDAASSRLARELIERGVGPGDVVAIGISRSVESVLAVWAIAKTGAAYVPVDPTYPTDRINHIVADSGATVGLTTSAHRAVLGTGVYWIELDDPVQSARIAARPEHPISYTDRVRPLDERHPAYVIYTSGSTGKPKGVVVTHSGLAGLVAAEREHYGVTEESRVLHVCSPNFDVSVLELLLAFSSGATLVIAPPTVFGGFELADLLRRERVTHMLITPGALESVDPVGLEDLQAVVVAGDKFGPELLGRWADEHEFYNGYGPTEATILATSTPQMTPDEPITIGTAISGVGAFVLDSRLRPVPAGVVGELYLSGPALAQGYLNRPGLTAERFVASPFGADTGNPGARLYRTGDLVRRTESAGQDGGVIEYLGRSDFQVKIRGFRIELGEIDNALTSHPDVDFAATLGKTLPSGATALVAYVLPRPGADVDTGVLAEYLGESLPVYMIPASIMTLESIPLTPVGKLDRAALPEPVFAARAFRAPSTPVEEIVAEVFAALLVPEEDGRVGADDDFFELGGNSLLAAQAAARVGAALGVRVPVQLLFEVSSVAGLAARVEAHAGSAAGRVLVAQPRPERVPLSYAQQRMWFLNRFDPGSAVNNIPVAVRLSGRLDVAALRAAVGDLAERHEVLRTVYPDVDGVGYQVVLPVGDARAVPDVMVRRAGESEVAALVAAAVGEGFDVTVAPPVRVRLIALSESEHVLVCVVHHIAGDGFSMGPLTRDLMSAYVERTRGGAPGWAPLEVQYADFALWQREILGDEDDPESVLAQQIAFWRSGLAGLPEQLELPADRARPAVASHRGATLAFEVDARVHAGLARVAHEHNATLFMVVHAALAVLLARLSGSRDIAVGTPVAGRGEAELDDLVGMFVNTLVLRTEIDPGVGFDRLLGRVRSVDVEAFGHADVPFERLVELLDPVRSPARHPLFQVMLTFQNLARTELELPGLSVSAVDLAVPLAKFDLQVAVAEDIDRHGQPQGLSAAFTYATDLFDPATVQDFADRFERILAAVAADASVVVGDIDVLAAGERELVLHEWSTPGAIVPEVTLVEVIAAQARSRPDAVAIRYADTAVTFGELHRRANQVARALIARGAGPESLVAVAVPRTEELPVALLGVLTAGAAYLPIDTTYPVQRLEFMLEDAAPVAILTTATEQESLPVGNVPVLLLEETTGYDDARVRNRERLTPLRPDHLAYVIYTSGSTGVPKGVGVAHRNVVELFANTQSLFEFDETDVWTLFHSFAFDFSVWELWCALANGGTVVVVDYLTSRSPEQFRELLIREQVTVLNQTPSAFYQLAEADRAAHHDEGEFALRYIVFGGEALDLRQLRRWYERHPVDAPWLVNMYGITETTVHVSFLSLDEQMADNPASVIGRALPGLDAFVLDDRLHPAPVGVAGEIHVAGAQLSRGYLGRPGLTATRFVANPFGAPGSRMYRSGDIGRWVGFGGQATLEYAGRGDQQVQLRGFRIELGEIEAALLRCPGVSQAVVLVRADEHAGDRLIGYVVADAGASLDASVLRTQVSEFLTGYMVPDAVVVLDAL</sequence>
<dbReference type="CDD" id="cd05930">
    <property type="entry name" value="A_NRPS"/>
    <property type="match status" value="1"/>
</dbReference>
<dbReference type="SMART" id="SM00823">
    <property type="entry name" value="PKS_PP"/>
    <property type="match status" value="1"/>
</dbReference>
<dbReference type="Pfam" id="PF13193">
    <property type="entry name" value="AMP-binding_C"/>
    <property type="match status" value="2"/>
</dbReference>
<dbReference type="InterPro" id="IPR020806">
    <property type="entry name" value="PKS_PP-bd"/>
</dbReference>
<dbReference type="InterPro" id="IPR042099">
    <property type="entry name" value="ANL_N_sf"/>
</dbReference>
<dbReference type="Gene3D" id="3.30.300.30">
    <property type="match status" value="2"/>
</dbReference>
<dbReference type="PANTHER" id="PTHR45527:SF1">
    <property type="entry name" value="FATTY ACID SYNTHASE"/>
    <property type="match status" value="1"/>
</dbReference>
<dbReference type="InterPro" id="IPR001242">
    <property type="entry name" value="Condensation_dom"/>
</dbReference>
<dbReference type="InterPro" id="IPR020845">
    <property type="entry name" value="AMP-binding_CS"/>
</dbReference>
<dbReference type="Gene3D" id="3.40.50.12780">
    <property type="entry name" value="N-terminal domain of ligase-like"/>
    <property type="match status" value="1"/>
</dbReference>
<dbReference type="Gene3D" id="3.40.50.980">
    <property type="match status" value="2"/>
</dbReference>
<dbReference type="InterPro" id="IPR009081">
    <property type="entry name" value="PP-bd_ACP"/>
</dbReference>
<dbReference type="Pfam" id="PF00501">
    <property type="entry name" value="AMP-binding"/>
    <property type="match status" value="2"/>
</dbReference>
<dbReference type="Gene3D" id="1.10.1200.10">
    <property type="entry name" value="ACP-like"/>
    <property type="match status" value="1"/>
</dbReference>
<dbReference type="EMBL" id="JADLRE010000030">
    <property type="protein sequence ID" value="MBF6229085.1"/>
    <property type="molecule type" value="Genomic_DNA"/>
</dbReference>
<evidence type="ECO:0000259" key="4">
    <source>
        <dbReference type="PROSITE" id="PS50075"/>
    </source>
</evidence>
<keyword evidence="2" id="KW-0596">Phosphopantetheine</keyword>
<feature type="domain" description="Carrier" evidence="4">
    <location>
        <begin position="537"/>
        <end position="615"/>
    </location>
</feature>
<dbReference type="CDD" id="cd17643">
    <property type="entry name" value="A_NRPS_Cytc1-like"/>
    <property type="match status" value="1"/>
</dbReference>
<name>A0ABS0CGT4_9NOCA</name>
<dbReference type="SUPFAM" id="SSF47336">
    <property type="entry name" value="ACP-like"/>
    <property type="match status" value="1"/>
</dbReference>
<dbReference type="InterPro" id="IPR010071">
    <property type="entry name" value="AA_adenyl_dom"/>
</dbReference>
<dbReference type="InterPro" id="IPR006162">
    <property type="entry name" value="Ppantetheine_attach_site"/>
</dbReference>
<dbReference type="Proteomes" id="UP000807309">
    <property type="component" value="Unassembled WGS sequence"/>
</dbReference>
<evidence type="ECO:0000313" key="6">
    <source>
        <dbReference type="Proteomes" id="UP000807309"/>
    </source>
</evidence>
<comment type="cofactor">
    <cofactor evidence="1">
        <name>pantetheine 4'-phosphate</name>
        <dbReference type="ChEBI" id="CHEBI:47942"/>
    </cofactor>
</comment>
<dbReference type="InterPro" id="IPR025110">
    <property type="entry name" value="AMP-bd_C"/>
</dbReference>
<reference evidence="5 6" key="1">
    <citation type="submission" date="2020-10" db="EMBL/GenBank/DDBJ databases">
        <title>Identification of Nocardia species via Next-generation sequencing and recognition of intraspecies genetic diversity.</title>
        <authorList>
            <person name="Li P."/>
            <person name="Li P."/>
            <person name="Lu B."/>
        </authorList>
    </citation>
    <scope>NUCLEOTIDE SEQUENCE [LARGE SCALE GENOMIC DNA]</scope>
    <source>
        <strain evidence="5 6">N-11</strain>
    </source>
</reference>
<dbReference type="CDD" id="cd19540">
    <property type="entry name" value="LCL_NRPS-like"/>
    <property type="match status" value="1"/>
</dbReference>
<dbReference type="PROSITE" id="PS00455">
    <property type="entry name" value="AMP_BINDING"/>
    <property type="match status" value="2"/>
</dbReference>
<dbReference type="InterPro" id="IPR036736">
    <property type="entry name" value="ACP-like_sf"/>
</dbReference>
<gene>
    <name evidence="5" type="ORF">IU470_28830</name>
</gene>